<dbReference type="GO" id="GO:0008360">
    <property type="term" value="P:regulation of cell shape"/>
    <property type="evidence" value="ECO:0007669"/>
    <property type="project" value="InterPro"/>
</dbReference>
<dbReference type="Pfam" id="PF08245">
    <property type="entry name" value="Mur_ligase_M"/>
    <property type="match status" value="1"/>
</dbReference>
<comment type="pathway">
    <text evidence="2">Cell wall biogenesis; peptidoglycan biosynthesis.</text>
</comment>
<comment type="subcellular location">
    <subcellularLocation>
        <location evidence="1">Cytoplasm</location>
    </subcellularLocation>
</comment>
<evidence type="ECO:0000256" key="1">
    <source>
        <dbReference type="ARBA" id="ARBA00004496"/>
    </source>
</evidence>
<evidence type="ECO:0000313" key="8">
    <source>
        <dbReference type="EMBL" id="SFV54143.1"/>
    </source>
</evidence>
<feature type="domain" description="Mur ligase central" evidence="7">
    <location>
        <begin position="93"/>
        <end position="213"/>
    </location>
</feature>
<keyword evidence="5" id="KW-0547">Nucleotide-binding</keyword>
<protein>
    <submittedName>
        <fullName evidence="8">UDP-N-acetylmuramoylalanine--D-glutamate ligase</fullName>
        <ecNumber evidence="8">6.3.2.9</ecNumber>
    </submittedName>
</protein>
<dbReference type="EMBL" id="FPHF01000027">
    <property type="protein sequence ID" value="SFV54143.1"/>
    <property type="molecule type" value="Genomic_DNA"/>
</dbReference>
<dbReference type="GO" id="GO:0005524">
    <property type="term" value="F:ATP binding"/>
    <property type="evidence" value="ECO:0007669"/>
    <property type="project" value="UniProtKB-KW"/>
</dbReference>
<dbReference type="GO" id="GO:0051301">
    <property type="term" value="P:cell division"/>
    <property type="evidence" value="ECO:0007669"/>
    <property type="project" value="InterPro"/>
</dbReference>
<dbReference type="SUPFAM" id="SSF53623">
    <property type="entry name" value="MurD-like peptide ligases, catalytic domain"/>
    <property type="match status" value="1"/>
</dbReference>
<dbReference type="InterPro" id="IPR036565">
    <property type="entry name" value="Mur-like_cat_sf"/>
</dbReference>
<dbReference type="InterPro" id="IPR036615">
    <property type="entry name" value="Mur_ligase_C_dom_sf"/>
</dbReference>
<dbReference type="PANTHER" id="PTHR43692:SF1">
    <property type="entry name" value="UDP-N-ACETYLMURAMOYLALANINE--D-GLUTAMATE LIGASE"/>
    <property type="match status" value="1"/>
</dbReference>
<name>A0A1W1BKW3_9ZZZZ</name>
<reference evidence="8" key="1">
    <citation type="submission" date="2016-10" db="EMBL/GenBank/DDBJ databases">
        <authorList>
            <person name="de Groot N.N."/>
        </authorList>
    </citation>
    <scope>NUCLEOTIDE SEQUENCE</scope>
</reference>
<dbReference type="EC" id="6.3.2.9" evidence="8"/>
<dbReference type="Gene3D" id="3.90.190.20">
    <property type="entry name" value="Mur ligase, C-terminal domain"/>
    <property type="match status" value="1"/>
</dbReference>
<dbReference type="InterPro" id="IPR013221">
    <property type="entry name" value="Mur_ligase_cen"/>
</dbReference>
<proteinExistence type="inferred from homology"/>
<dbReference type="NCBIfam" id="TIGR01087">
    <property type="entry name" value="murD"/>
    <property type="match status" value="1"/>
</dbReference>
<evidence type="ECO:0000256" key="5">
    <source>
        <dbReference type="ARBA" id="ARBA00022741"/>
    </source>
</evidence>
<sequence length="400" mass="44511">MSKRISIFGYGTTTKPLTKHINNAVFYDDKCTQRYSGINGSFVRPSSEFDANFSDLEITSPGIPPSNPLIQKAKNLISEYDYFKDINNLKIWISGTNGKTTTTQMMQHLLDDKGALAGGNIGVPLADLNQSAPIWILETSSFTMHYTNKAAPNIYALLPISPDHISWHGSEEAYIADKLKPLSMMKSTDKAIIPEVFKDVETRAELITYKDENDLAKIFKIDASRVNFKGAFLADALLAMAVDKILFDRVDYAKINSFTLDPHRQEELRDSKGRLWVNDTKATNIDASIAALKCYGDSFIHLILGGDDKGVDLKELFLFLEGKKIKVYNIGTNKDKLASLAQEYKIDYSTCKNLLCAVQEIALVLKNNEVALLSPAASSLDEFTSYAQRGDQFKEAVINS</sequence>
<dbReference type="AlphaFoldDB" id="A0A1W1BKW3"/>
<dbReference type="GO" id="GO:0005737">
    <property type="term" value="C:cytoplasm"/>
    <property type="evidence" value="ECO:0007669"/>
    <property type="project" value="UniProtKB-SubCell"/>
</dbReference>
<evidence type="ECO:0000256" key="2">
    <source>
        <dbReference type="ARBA" id="ARBA00004752"/>
    </source>
</evidence>
<keyword evidence="6" id="KW-0067">ATP-binding</keyword>
<evidence type="ECO:0000259" key="7">
    <source>
        <dbReference type="Pfam" id="PF08245"/>
    </source>
</evidence>
<dbReference type="GO" id="GO:0008764">
    <property type="term" value="F:UDP-N-acetylmuramoylalanine-D-glutamate ligase activity"/>
    <property type="evidence" value="ECO:0007669"/>
    <property type="project" value="UniProtKB-EC"/>
</dbReference>
<dbReference type="Gene3D" id="3.40.1190.10">
    <property type="entry name" value="Mur-like, catalytic domain"/>
    <property type="match status" value="1"/>
</dbReference>
<accession>A0A1W1BKW3</accession>
<dbReference type="GO" id="GO:0009252">
    <property type="term" value="P:peptidoglycan biosynthetic process"/>
    <property type="evidence" value="ECO:0007669"/>
    <property type="project" value="UniProtKB-UniPathway"/>
</dbReference>
<evidence type="ECO:0000256" key="4">
    <source>
        <dbReference type="ARBA" id="ARBA00022598"/>
    </source>
</evidence>
<keyword evidence="3" id="KW-0963">Cytoplasm</keyword>
<gene>
    <name evidence="8" type="ORF">MNB_SM-4-327</name>
</gene>
<dbReference type="SUPFAM" id="SSF53244">
    <property type="entry name" value="MurD-like peptide ligases, peptide-binding domain"/>
    <property type="match status" value="1"/>
</dbReference>
<evidence type="ECO:0000256" key="3">
    <source>
        <dbReference type="ARBA" id="ARBA00022490"/>
    </source>
</evidence>
<dbReference type="InterPro" id="IPR005762">
    <property type="entry name" value="MurD"/>
</dbReference>
<dbReference type="HAMAP" id="MF_00639">
    <property type="entry name" value="MurD"/>
    <property type="match status" value="1"/>
</dbReference>
<keyword evidence="4 8" id="KW-0436">Ligase</keyword>
<dbReference type="UniPathway" id="UPA00219"/>
<dbReference type="PANTHER" id="PTHR43692">
    <property type="entry name" value="UDP-N-ACETYLMURAMOYLALANINE--D-GLUTAMATE LIGASE"/>
    <property type="match status" value="1"/>
</dbReference>
<evidence type="ECO:0000256" key="6">
    <source>
        <dbReference type="ARBA" id="ARBA00022840"/>
    </source>
</evidence>
<organism evidence="8">
    <name type="scientific">hydrothermal vent metagenome</name>
    <dbReference type="NCBI Taxonomy" id="652676"/>
    <lineage>
        <taxon>unclassified sequences</taxon>
        <taxon>metagenomes</taxon>
        <taxon>ecological metagenomes</taxon>
    </lineage>
</organism>